<gene>
    <name evidence="2" type="ORF">SPPG_04721</name>
</gene>
<proteinExistence type="predicted"/>
<sequence>MSAKKQVTQLSNSVLSLKFMHRADEAKVRQKLEEEQRRAQQEAQWVVGDFDRDELESVQFEYDNSYVSFMPNTFGRRSFGNFNKEVEKLSEEATQTARLALAHENETRDSVSDMDLAKHFKGIQQDKKRKRDKEEKNDAGSDWDDFKGRKATRFSHAATATDVEKRKDSKVFIKPE</sequence>
<dbReference type="GO" id="GO:0000460">
    <property type="term" value="P:maturation of 5.8S rRNA"/>
    <property type="evidence" value="ECO:0007669"/>
    <property type="project" value="TreeGrafter"/>
</dbReference>
<dbReference type="InterPro" id="IPR019324">
    <property type="entry name" value="MPP6"/>
</dbReference>
<feature type="region of interest" description="Disordered" evidence="1">
    <location>
        <begin position="103"/>
        <end position="176"/>
    </location>
</feature>
<feature type="compositionally biased region" description="Basic and acidic residues" evidence="1">
    <location>
        <begin position="132"/>
        <end position="148"/>
    </location>
</feature>
<dbReference type="OrthoDB" id="20403at2759"/>
<evidence type="ECO:0000313" key="3">
    <source>
        <dbReference type="Proteomes" id="UP000053201"/>
    </source>
</evidence>
<dbReference type="STRING" id="645134.A0A0L0HH05"/>
<dbReference type="InParanoid" id="A0A0L0HH05"/>
<evidence type="ECO:0000313" key="2">
    <source>
        <dbReference type="EMBL" id="KND00398.1"/>
    </source>
</evidence>
<dbReference type="OMA" id="KFMQRSM"/>
<organism evidence="2 3">
    <name type="scientific">Spizellomyces punctatus (strain DAOM BR117)</name>
    <dbReference type="NCBI Taxonomy" id="645134"/>
    <lineage>
        <taxon>Eukaryota</taxon>
        <taxon>Fungi</taxon>
        <taxon>Fungi incertae sedis</taxon>
        <taxon>Chytridiomycota</taxon>
        <taxon>Chytridiomycota incertae sedis</taxon>
        <taxon>Chytridiomycetes</taxon>
        <taxon>Spizellomycetales</taxon>
        <taxon>Spizellomycetaceae</taxon>
        <taxon>Spizellomyces</taxon>
    </lineage>
</organism>
<accession>A0A0L0HH05</accession>
<name>A0A0L0HH05_SPIPD</name>
<keyword evidence="3" id="KW-1185">Reference proteome</keyword>
<dbReference type="AlphaFoldDB" id="A0A0L0HH05"/>
<dbReference type="RefSeq" id="XP_016608437.1">
    <property type="nucleotide sequence ID" value="XM_016752953.1"/>
</dbReference>
<reference evidence="2 3" key="1">
    <citation type="submission" date="2009-08" db="EMBL/GenBank/DDBJ databases">
        <title>The Genome Sequence of Spizellomyces punctatus strain DAOM BR117.</title>
        <authorList>
            <consortium name="The Broad Institute Genome Sequencing Platform"/>
            <person name="Russ C."/>
            <person name="Cuomo C."/>
            <person name="Shea T."/>
            <person name="Young S.K."/>
            <person name="Zeng Q."/>
            <person name="Koehrsen M."/>
            <person name="Haas B."/>
            <person name="Borodovsky M."/>
            <person name="Guigo R."/>
            <person name="Alvarado L."/>
            <person name="Berlin A."/>
            <person name="Bochicchio J."/>
            <person name="Borenstein D."/>
            <person name="Chapman S."/>
            <person name="Chen Z."/>
            <person name="Engels R."/>
            <person name="Freedman E."/>
            <person name="Gellesch M."/>
            <person name="Goldberg J."/>
            <person name="Griggs A."/>
            <person name="Gujja S."/>
            <person name="Heiman D."/>
            <person name="Hepburn T."/>
            <person name="Howarth C."/>
            <person name="Jen D."/>
            <person name="Larson L."/>
            <person name="Lewis B."/>
            <person name="Mehta T."/>
            <person name="Park D."/>
            <person name="Pearson M."/>
            <person name="Roberts A."/>
            <person name="Saif S."/>
            <person name="Shenoy N."/>
            <person name="Sisk P."/>
            <person name="Stolte C."/>
            <person name="Sykes S."/>
            <person name="Thomson T."/>
            <person name="Walk T."/>
            <person name="White J."/>
            <person name="Yandava C."/>
            <person name="Burger G."/>
            <person name="Gray M.W."/>
            <person name="Holland P.W.H."/>
            <person name="King N."/>
            <person name="Lang F.B.F."/>
            <person name="Roger A.J."/>
            <person name="Ruiz-Trillo I."/>
            <person name="Lander E."/>
            <person name="Nusbaum C."/>
        </authorList>
    </citation>
    <scope>NUCLEOTIDE SEQUENCE [LARGE SCALE GENOMIC DNA]</scope>
    <source>
        <strain evidence="2 3">DAOM BR117</strain>
    </source>
</reference>
<feature type="compositionally biased region" description="Basic and acidic residues" evidence="1">
    <location>
        <begin position="103"/>
        <end position="118"/>
    </location>
</feature>
<feature type="compositionally biased region" description="Basic and acidic residues" evidence="1">
    <location>
        <begin position="162"/>
        <end position="176"/>
    </location>
</feature>
<dbReference type="Pfam" id="PF10175">
    <property type="entry name" value="MPP6"/>
    <property type="match status" value="1"/>
</dbReference>
<evidence type="ECO:0008006" key="4">
    <source>
        <dbReference type="Google" id="ProtNLM"/>
    </source>
</evidence>
<dbReference type="EMBL" id="KQ257456">
    <property type="protein sequence ID" value="KND00398.1"/>
    <property type="molecule type" value="Genomic_DNA"/>
</dbReference>
<dbReference type="PANTHER" id="PTHR13582">
    <property type="entry name" value="M-PHASE PHOSPHOPROTEIN 6"/>
    <property type="match status" value="1"/>
</dbReference>
<protein>
    <recommendedName>
        <fullName evidence="4">M-phase phosphoprotein 6</fullName>
    </recommendedName>
</protein>
<dbReference type="VEuPathDB" id="FungiDB:SPPG_04721"/>
<dbReference type="GeneID" id="27688153"/>
<evidence type="ECO:0000256" key="1">
    <source>
        <dbReference type="SAM" id="MobiDB-lite"/>
    </source>
</evidence>
<dbReference type="Proteomes" id="UP000053201">
    <property type="component" value="Unassembled WGS sequence"/>
</dbReference>
<dbReference type="eggNOG" id="ENOG502SC44">
    <property type="taxonomic scope" value="Eukaryota"/>
</dbReference>
<dbReference type="PANTHER" id="PTHR13582:SF0">
    <property type="entry name" value="M-PHASE PHOSPHOPROTEIN 6"/>
    <property type="match status" value="1"/>
</dbReference>